<gene>
    <name evidence="1" type="ORF">GGQ67_003792</name>
</gene>
<name>A0A7W6CRZ1_9HYPH</name>
<comment type="caution">
    <text evidence="1">The sequence shown here is derived from an EMBL/GenBank/DDBJ whole genome shotgun (WGS) entry which is preliminary data.</text>
</comment>
<evidence type="ECO:0000313" key="1">
    <source>
        <dbReference type="EMBL" id="MBB3966107.1"/>
    </source>
</evidence>
<dbReference type="Proteomes" id="UP000582090">
    <property type="component" value="Unassembled WGS sequence"/>
</dbReference>
<evidence type="ECO:0000313" key="2">
    <source>
        <dbReference type="Proteomes" id="UP000582090"/>
    </source>
</evidence>
<accession>A0A7W6CRZ1</accession>
<protein>
    <submittedName>
        <fullName evidence="1">Uncharacterized protein</fullName>
    </submittedName>
</protein>
<keyword evidence="2" id="KW-1185">Reference proteome</keyword>
<dbReference type="EMBL" id="JACIDW010000014">
    <property type="protein sequence ID" value="MBB3966107.1"/>
    <property type="molecule type" value="Genomic_DNA"/>
</dbReference>
<dbReference type="RefSeq" id="WP_183901613.1">
    <property type="nucleotide sequence ID" value="NZ_JACIDW010000014.1"/>
</dbReference>
<reference evidence="1 2" key="1">
    <citation type="submission" date="2020-08" db="EMBL/GenBank/DDBJ databases">
        <title>Genomic Encyclopedia of Type Strains, Phase IV (KMG-IV): sequencing the most valuable type-strain genomes for metagenomic binning, comparative biology and taxonomic classification.</title>
        <authorList>
            <person name="Goeker M."/>
        </authorList>
    </citation>
    <scope>NUCLEOTIDE SEQUENCE [LARGE SCALE GENOMIC DNA]</scope>
    <source>
        <strain evidence="1 2">DSM 26575</strain>
    </source>
</reference>
<dbReference type="AlphaFoldDB" id="A0A7W6CRZ1"/>
<organism evidence="1 2">
    <name type="scientific">Rhizobium metallidurans</name>
    <dbReference type="NCBI Taxonomy" id="1265931"/>
    <lineage>
        <taxon>Bacteria</taxon>
        <taxon>Pseudomonadati</taxon>
        <taxon>Pseudomonadota</taxon>
        <taxon>Alphaproteobacteria</taxon>
        <taxon>Hyphomicrobiales</taxon>
        <taxon>Rhizobiaceae</taxon>
        <taxon>Rhizobium/Agrobacterium group</taxon>
        <taxon>Rhizobium</taxon>
    </lineage>
</organism>
<proteinExistence type="predicted"/>
<sequence>MTIRYLWTLDRAGQQSRNGLATENELFKLLNRESLPCVMPADWLLATMQIDMEGSGLSIHESKHNPEDTWKLELKLAA</sequence>